<evidence type="ECO:0000313" key="3">
    <source>
        <dbReference type="Proteomes" id="UP000499080"/>
    </source>
</evidence>
<keyword evidence="3" id="KW-1185">Reference proteome</keyword>
<evidence type="ECO:0000259" key="1">
    <source>
        <dbReference type="Pfam" id="PF18701"/>
    </source>
</evidence>
<comment type="caution">
    <text evidence="2">The sequence shown here is derived from an EMBL/GenBank/DDBJ whole genome shotgun (WGS) entry which is preliminary data.</text>
</comment>
<dbReference type="Proteomes" id="UP000499080">
    <property type="component" value="Unassembled WGS sequence"/>
</dbReference>
<accession>A0A4Y2FPG8</accession>
<sequence length="159" mass="18328">MEACLNSRPLVPLSSDPSDVRALTPGHFLIGSPLLEIPDSNNESDLVWTSSWHLIQNLRQHFWKIEYLHHLQRRPRWTRRDPELQVGDLVVIHENTSPSMTWRLGRIKETCMGSDGIVRVILIHTQDGDFKRPVVKVSKLICGGSLMRRPGVCWIFTER</sequence>
<dbReference type="InterPro" id="IPR040676">
    <property type="entry name" value="DUF5641"/>
</dbReference>
<dbReference type="OrthoDB" id="10049357at2759"/>
<dbReference type="AlphaFoldDB" id="A0A4Y2FPG8"/>
<gene>
    <name evidence="2" type="ORF">AVEN_130258_1</name>
</gene>
<protein>
    <recommendedName>
        <fullName evidence="1">DUF5641 domain-containing protein</fullName>
    </recommendedName>
</protein>
<reference evidence="2 3" key="1">
    <citation type="journal article" date="2019" name="Sci. Rep.">
        <title>Orb-weaving spider Araneus ventricosus genome elucidates the spidroin gene catalogue.</title>
        <authorList>
            <person name="Kono N."/>
            <person name="Nakamura H."/>
            <person name="Ohtoshi R."/>
            <person name="Moran D.A.P."/>
            <person name="Shinohara A."/>
            <person name="Yoshida Y."/>
            <person name="Fujiwara M."/>
            <person name="Mori M."/>
            <person name="Tomita M."/>
            <person name="Arakawa K."/>
        </authorList>
    </citation>
    <scope>NUCLEOTIDE SEQUENCE [LARGE SCALE GENOMIC DNA]</scope>
</reference>
<dbReference type="PANTHER" id="PTHR47331">
    <property type="entry name" value="PHD-TYPE DOMAIN-CONTAINING PROTEIN"/>
    <property type="match status" value="1"/>
</dbReference>
<organism evidence="2 3">
    <name type="scientific">Araneus ventricosus</name>
    <name type="common">Orbweaver spider</name>
    <name type="synonym">Epeira ventricosa</name>
    <dbReference type="NCBI Taxonomy" id="182803"/>
    <lineage>
        <taxon>Eukaryota</taxon>
        <taxon>Metazoa</taxon>
        <taxon>Ecdysozoa</taxon>
        <taxon>Arthropoda</taxon>
        <taxon>Chelicerata</taxon>
        <taxon>Arachnida</taxon>
        <taxon>Araneae</taxon>
        <taxon>Araneomorphae</taxon>
        <taxon>Entelegynae</taxon>
        <taxon>Araneoidea</taxon>
        <taxon>Araneidae</taxon>
        <taxon>Araneus</taxon>
    </lineage>
</organism>
<proteinExistence type="predicted"/>
<feature type="domain" description="DUF5641" evidence="1">
    <location>
        <begin position="51"/>
        <end position="140"/>
    </location>
</feature>
<evidence type="ECO:0000313" key="2">
    <source>
        <dbReference type="EMBL" id="GBM42375.1"/>
    </source>
</evidence>
<name>A0A4Y2FPG8_ARAVE</name>
<dbReference type="EMBL" id="BGPR01000994">
    <property type="protein sequence ID" value="GBM42375.1"/>
    <property type="molecule type" value="Genomic_DNA"/>
</dbReference>
<dbReference type="Pfam" id="PF18701">
    <property type="entry name" value="DUF5641"/>
    <property type="match status" value="1"/>
</dbReference>